<name>A0A6A3HSK9_9STRA</name>
<organism evidence="3 4">
    <name type="scientific">Phytophthora rubi</name>
    <dbReference type="NCBI Taxonomy" id="129364"/>
    <lineage>
        <taxon>Eukaryota</taxon>
        <taxon>Sar</taxon>
        <taxon>Stramenopiles</taxon>
        <taxon>Oomycota</taxon>
        <taxon>Peronosporomycetes</taxon>
        <taxon>Peronosporales</taxon>
        <taxon>Peronosporaceae</taxon>
        <taxon>Phytophthora</taxon>
    </lineage>
</organism>
<dbReference type="AlphaFoldDB" id="A0A6A3HSK9"/>
<comment type="caution">
    <text evidence="3">The sequence shown here is derived from an EMBL/GenBank/DDBJ whole genome shotgun (WGS) entry which is preliminary data.</text>
</comment>
<gene>
    <name evidence="3" type="ORF">PR002_g26848</name>
</gene>
<feature type="compositionally biased region" description="Polar residues" evidence="1">
    <location>
        <begin position="43"/>
        <end position="58"/>
    </location>
</feature>
<keyword evidence="2" id="KW-0732">Signal</keyword>
<evidence type="ECO:0000313" key="4">
    <source>
        <dbReference type="Proteomes" id="UP000435112"/>
    </source>
</evidence>
<proteinExistence type="predicted"/>
<sequence>MLRSSPFASSFPWWLAQVLSLQGAFEYAGCQGRRGPLGDVSCARSSSQVPQGSTTAPQGGTHACRTRAACPN</sequence>
<feature type="chain" id="PRO_5025508365" description="Secreted protein" evidence="2">
    <location>
        <begin position="21"/>
        <end position="72"/>
    </location>
</feature>
<reference evidence="3 4" key="1">
    <citation type="submission" date="2018-09" db="EMBL/GenBank/DDBJ databases">
        <title>Genomic investigation of the strawberry pathogen Phytophthora fragariae indicates pathogenicity is determined by transcriptional variation in three key races.</title>
        <authorList>
            <person name="Adams T.M."/>
            <person name="Armitage A.D."/>
            <person name="Sobczyk M.K."/>
            <person name="Bates H.J."/>
            <person name="Dunwell J.M."/>
            <person name="Nellist C.F."/>
            <person name="Harrison R.J."/>
        </authorList>
    </citation>
    <scope>NUCLEOTIDE SEQUENCE [LARGE SCALE GENOMIC DNA]</scope>
    <source>
        <strain evidence="3 4">SCRP324</strain>
    </source>
</reference>
<evidence type="ECO:0000256" key="2">
    <source>
        <dbReference type="SAM" id="SignalP"/>
    </source>
</evidence>
<protein>
    <recommendedName>
        <fullName evidence="5">Secreted protein</fullName>
    </recommendedName>
</protein>
<dbReference type="Proteomes" id="UP000435112">
    <property type="component" value="Unassembled WGS sequence"/>
</dbReference>
<evidence type="ECO:0000256" key="1">
    <source>
        <dbReference type="SAM" id="MobiDB-lite"/>
    </source>
</evidence>
<evidence type="ECO:0000313" key="3">
    <source>
        <dbReference type="EMBL" id="KAE8971374.1"/>
    </source>
</evidence>
<evidence type="ECO:0008006" key="5">
    <source>
        <dbReference type="Google" id="ProtNLM"/>
    </source>
</evidence>
<dbReference type="EMBL" id="QXFU01003994">
    <property type="protein sequence ID" value="KAE8971374.1"/>
    <property type="molecule type" value="Genomic_DNA"/>
</dbReference>
<feature type="signal peptide" evidence="2">
    <location>
        <begin position="1"/>
        <end position="20"/>
    </location>
</feature>
<feature type="region of interest" description="Disordered" evidence="1">
    <location>
        <begin position="41"/>
        <end position="72"/>
    </location>
</feature>
<dbReference type="OrthoDB" id="10274251at2759"/>
<accession>A0A6A3HSK9</accession>